<dbReference type="AlphaFoldDB" id="A0A645EFD5"/>
<comment type="caution">
    <text evidence="1">The sequence shown here is derived from an EMBL/GenBank/DDBJ whole genome shotgun (WGS) entry which is preliminary data.</text>
</comment>
<sequence length="300" mass="34340">MDVYAGKNPQNLTLLMQSVDNGETFEYLNDIFPLFWGRLFYQNNVLYLLGTSTEYGDLMIGKSEDEGVTWSDPTVLDRGSCSFNGMGFHRAPTVIIKKDGKVITSVEYGCGKLRYTNALLFASENADLTDKNSWTMSPFWFHDKDENAHVAVERGGFEGNCVIAPDGTLINFLRHTEGKALLIQADMDHLEQGFEFYDLIDFPMGHTKFEIQQRGNTYYAVGNQAPGRKILSLFTSKDLIHWEFDRDIVNYEEMDKEKIGYQYPAFVFDGDDMLLLSRTAFNGAHSFHDSNYQTFYRIKL</sequence>
<dbReference type="Gene3D" id="2.120.10.10">
    <property type="match status" value="1"/>
</dbReference>
<proteinExistence type="predicted"/>
<reference evidence="1" key="1">
    <citation type="submission" date="2019-08" db="EMBL/GenBank/DDBJ databases">
        <authorList>
            <person name="Kucharzyk K."/>
            <person name="Murdoch R.W."/>
            <person name="Higgins S."/>
            <person name="Loffler F."/>
        </authorList>
    </citation>
    <scope>NUCLEOTIDE SEQUENCE</scope>
</reference>
<gene>
    <name evidence="1" type="ORF">SDC9_147682</name>
</gene>
<evidence type="ECO:0000313" key="1">
    <source>
        <dbReference type="EMBL" id="MPN00487.1"/>
    </source>
</evidence>
<accession>A0A645EFD5</accession>
<protein>
    <recommendedName>
        <fullName evidence="2">Glycosyl hydrolase family 32 N-terminal domain-containing protein</fullName>
    </recommendedName>
</protein>
<name>A0A645EFD5_9ZZZZ</name>
<dbReference type="CDD" id="cd15482">
    <property type="entry name" value="Sialidase_non-viral"/>
    <property type="match status" value="1"/>
</dbReference>
<dbReference type="SUPFAM" id="SSF50939">
    <property type="entry name" value="Sialidases"/>
    <property type="match status" value="1"/>
</dbReference>
<organism evidence="1">
    <name type="scientific">bioreactor metagenome</name>
    <dbReference type="NCBI Taxonomy" id="1076179"/>
    <lineage>
        <taxon>unclassified sequences</taxon>
        <taxon>metagenomes</taxon>
        <taxon>ecological metagenomes</taxon>
    </lineage>
</organism>
<dbReference type="EMBL" id="VSSQ01046528">
    <property type="protein sequence ID" value="MPN00487.1"/>
    <property type="molecule type" value="Genomic_DNA"/>
</dbReference>
<evidence type="ECO:0008006" key="2">
    <source>
        <dbReference type="Google" id="ProtNLM"/>
    </source>
</evidence>
<dbReference type="InterPro" id="IPR036278">
    <property type="entry name" value="Sialidase_sf"/>
</dbReference>